<evidence type="ECO:0000256" key="1">
    <source>
        <dbReference type="SAM" id="MobiDB-lite"/>
    </source>
</evidence>
<dbReference type="GeneID" id="92079107"/>
<feature type="compositionally biased region" description="Basic and acidic residues" evidence="1">
    <location>
        <begin position="799"/>
        <end position="812"/>
    </location>
</feature>
<feature type="region of interest" description="Disordered" evidence="1">
    <location>
        <begin position="132"/>
        <end position="152"/>
    </location>
</feature>
<feature type="compositionally biased region" description="Polar residues" evidence="1">
    <location>
        <begin position="855"/>
        <end position="864"/>
    </location>
</feature>
<feature type="region of interest" description="Disordered" evidence="1">
    <location>
        <begin position="791"/>
        <end position="818"/>
    </location>
</feature>
<evidence type="ECO:0000313" key="3">
    <source>
        <dbReference type="Proteomes" id="UP001391051"/>
    </source>
</evidence>
<dbReference type="Proteomes" id="UP001391051">
    <property type="component" value="Unassembled WGS sequence"/>
</dbReference>
<evidence type="ECO:0000313" key="2">
    <source>
        <dbReference type="EMBL" id="KAK7948937.1"/>
    </source>
</evidence>
<dbReference type="RefSeq" id="XP_066698443.1">
    <property type="nucleotide sequence ID" value="XM_066846045.1"/>
</dbReference>
<feature type="region of interest" description="Disordered" evidence="1">
    <location>
        <begin position="704"/>
        <end position="729"/>
    </location>
</feature>
<feature type="compositionally biased region" description="Polar residues" evidence="1">
    <location>
        <begin position="261"/>
        <end position="276"/>
    </location>
</feature>
<comment type="caution">
    <text evidence="2">The sequence shown here is derived from an EMBL/GenBank/DDBJ whole genome shotgun (WGS) entry which is preliminary data.</text>
</comment>
<feature type="region of interest" description="Disordered" evidence="1">
    <location>
        <begin position="237"/>
        <end position="299"/>
    </location>
</feature>
<sequence>MGFTPGYHGSLVAFEGSQDLVSTQMQLLPSSSRILVIPPLQHFLAGEDVEKSPDARTYILKIHDACNARAHMAHRFLEDSSPENKRLVFMDGGTAEAQLRCIKWISHHHTNGNVPRAEAMFKALARSGVAGLTGKSKQDPTCGDNHGSRDDPVSQAMRAADTLDFLTASLQPSNEIDLTLTVPQVRPRSMSVPVLQFPNDFQETVPFYVFGPSKGEPMPENPTTQKGRIPKLMSLHKTHPSAKSAETLDCYESRIPLPKTSARQRSRSNAGTEQLQRSFSGRSRSTSRKPPPLPLDLTNISVNDGRVVYTNKSTCAIDNGKYADKATSPENCYVDHGTWTGHQHQDHRVSGGLLTPRTAEAAIMASKAFPEIVLPMVEDLVIHFIDDNPIPLLDSILSGFRRGVYPISMEPKCLKPPAAVSDRGGQAPAPAPRQSTPPLEGDLNRPTCKAQSDDYDPFASDVYLQVKEPEKAIIRRHTEKRTSPTRIDPPTPARTPPIDETRQAPKTTFHDFRSSGLRTAICIQNALRSVLKTYFSPDDAGYHQFTFPLLPGSGNLWEPLFGKPDIDDPIKEDRQVDLILAVGAQRGVPKDFISVVCGSLDKLGVKPTGVSRSGRLDLRYLVANAMQSFTSQPLTNQTENNPFGNPLRLATLLVPHLENYITAHPQTWFLTLEYAPEHLSTVLCLQRLIGVDLFKIAAILSPDPPKTKRGHSKSGPLSNKTFGSGSSVMSRSSSIKSIVASSPSPGNQSPGAEAFSKANFVLTSQVSESEIALFVSTVLSVLMSKSSFYVPERPPPVLSHRESKASLVERPRSPPMPSPDYTSLISRMSAQTQNLQGTEPPALPALTPLSTLFDTQASKPQSPMETPEDEVKPMSSAKSIQSIRSRKSTKVHKLLGHSVKPSVDSRFEAWDDEDAAFWAEERKYMPFFLDPSARKKTSSQKALKWLGLA</sequence>
<organism evidence="2 3">
    <name type="scientific">Apiospora aurea</name>
    <dbReference type="NCBI Taxonomy" id="335848"/>
    <lineage>
        <taxon>Eukaryota</taxon>
        <taxon>Fungi</taxon>
        <taxon>Dikarya</taxon>
        <taxon>Ascomycota</taxon>
        <taxon>Pezizomycotina</taxon>
        <taxon>Sordariomycetes</taxon>
        <taxon>Xylariomycetidae</taxon>
        <taxon>Amphisphaeriales</taxon>
        <taxon>Apiosporaceae</taxon>
        <taxon>Apiospora</taxon>
    </lineage>
</organism>
<feature type="region of interest" description="Disordered" evidence="1">
    <location>
        <begin position="855"/>
        <end position="885"/>
    </location>
</feature>
<accession>A0ABR1Q8T2</accession>
<proteinExistence type="predicted"/>
<feature type="region of interest" description="Disordered" evidence="1">
    <location>
        <begin position="416"/>
        <end position="445"/>
    </location>
</feature>
<evidence type="ECO:0008006" key="4">
    <source>
        <dbReference type="Google" id="ProtNLM"/>
    </source>
</evidence>
<dbReference type="EMBL" id="JAQQWE010000006">
    <property type="protein sequence ID" value="KAK7948937.1"/>
    <property type="molecule type" value="Genomic_DNA"/>
</dbReference>
<reference evidence="2 3" key="1">
    <citation type="submission" date="2023-01" db="EMBL/GenBank/DDBJ databases">
        <title>Analysis of 21 Apiospora genomes using comparative genomics revels a genus with tremendous synthesis potential of carbohydrate active enzymes and secondary metabolites.</title>
        <authorList>
            <person name="Sorensen T."/>
        </authorList>
    </citation>
    <scope>NUCLEOTIDE SEQUENCE [LARGE SCALE GENOMIC DNA]</scope>
    <source>
        <strain evidence="2 3">CBS 24483</strain>
    </source>
</reference>
<name>A0ABR1Q8T2_9PEZI</name>
<protein>
    <recommendedName>
        <fullName evidence="4">Gastric mucin-like protein</fullName>
    </recommendedName>
</protein>
<gene>
    <name evidence="2" type="ORF">PG986_009823</name>
</gene>
<keyword evidence="3" id="KW-1185">Reference proteome</keyword>
<feature type="region of interest" description="Disordered" evidence="1">
    <location>
        <begin position="478"/>
        <end position="502"/>
    </location>
</feature>